<sequence>MKNKKIIFLLLAFITIGVSHAQQKTSLSLNDAVKLAVTQSDQAILADNKVTTKGFETDVVKMNAYPDLKISGQYLRLTNADIHLKSSGSSSDSDSGSGESGGGTPKVNQLMFGQASFSVPVFSGFKLKNSIEASKKIAEAEKANAKHTKEQIAIQVVQYYADLYKVQQSIGLLRESLKSSQQRVVDFTNMEQNGLIARNDLLKAQLASSRRQIALDEAEKNERVINYYLVTLLKLPAETQLQITPDNIDRNVFNTKLNSESDAISNRNDLAALELERQAAESQIKVAKADYYPSLALTGGYVALDIQNVVRVENAMNVGVGLSYNISSIFKNGKAVNAAKSRVKEVEQQQQVLTDEIKEEIVKAGEEYQLSLKQDKVYTEAEEQAAENYRIVKDKYDNGLVDTNDLLDADVDDLTSKINRAYSQANIALKYYELLDANGQLIQSFNLN</sequence>
<feature type="coiled-coil region" evidence="8">
    <location>
        <begin position="263"/>
        <end position="290"/>
    </location>
</feature>
<dbReference type="PANTHER" id="PTHR30026">
    <property type="entry name" value="OUTER MEMBRANE PROTEIN TOLC"/>
    <property type="match status" value="1"/>
</dbReference>
<dbReference type="RefSeq" id="WP_169527079.1">
    <property type="nucleotide sequence ID" value="NZ_JAAMPU010000103.1"/>
</dbReference>
<evidence type="ECO:0000256" key="8">
    <source>
        <dbReference type="SAM" id="Coils"/>
    </source>
</evidence>
<dbReference type="PANTHER" id="PTHR30026:SF20">
    <property type="entry name" value="OUTER MEMBRANE PROTEIN TOLC"/>
    <property type="match status" value="1"/>
</dbReference>
<evidence type="ECO:0000256" key="1">
    <source>
        <dbReference type="ARBA" id="ARBA00004442"/>
    </source>
</evidence>
<dbReference type="InterPro" id="IPR003423">
    <property type="entry name" value="OMP_efflux"/>
</dbReference>
<feature type="coiled-coil region" evidence="8">
    <location>
        <begin position="336"/>
        <end position="363"/>
    </location>
</feature>
<organism evidence="11 12">
    <name type="scientific">Flavobacterium silvaticum</name>
    <dbReference type="NCBI Taxonomy" id="1852020"/>
    <lineage>
        <taxon>Bacteria</taxon>
        <taxon>Pseudomonadati</taxon>
        <taxon>Bacteroidota</taxon>
        <taxon>Flavobacteriia</taxon>
        <taxon>Flavobacteriales</taxon>
        <taxon>Flavobacteriaceae</taxon>
        <taxon>Flavobacterium</taxon>
    </lineage>
</organism>
<gene>
    <name evidence="11" type="ORF">G6047_08025</name>
</gene>
<proteinExistence type="inferred from homology"/>
<dbReference type="Pfam" id="PF02321">
    <property type="entry name" value="OEP"/>
    <property type="match status" value="2"/>
</dbReference>
<accession>A0A972FL44</accession>
<dbReference type="GO" id="GO:0015288">
    <property type="term" value="F:porin activity"/>
    <property type="evidence" value="ECO:0007669"/>
    <property type="project" value="TreeGrafter"/>
</dbReference>
<keyword evidence="3" id="KW-0813">Transport</keyword>
<comment type="subcellular location">
    <subcellularLocation>
        <location evidence="1">Cell outer membrane</location>
    </subcellularLocation>
</comment>
<dbReference type="InterPro" id="IPR051906">
    <property type="entry name" value="TolC-like"/>
</dbReference>
<dbReference type="Proteomes" id="UP000712080">
    <property type="component" value="Unassembled WGS sequence"/>
</dbReference>
<dbReference type="GO" id="GO:0009279">
    <property type="term" value="C:cell outer membrane"/>
    <property type="evidence" value="ECO:0007669"/>
    <property type="project" value="UniProtKB-SubCell"/>
</dbReference>
<name>A0A972FL44_9FLAO</name>
<comment type="similarity">
    <text evidence="2">Belongs to the outer membrane factor (OMF) (TC 1.B.17) family.</text>
</comment>
<keyword evidence="6" id="KW-0472">Membrane</keyword>
<evidence type="ECO:0000256" key="2">
    <source>
        <dbReference type="ARBA" id="ARBA00007613"/>
    </source>
</evidence>
<evidence type="ECO:0000313" key="12">
    <source>
        <dbReference type="Proteomes" id="UP000712080"/>
    </source>
</evidence>
<keyword evidence="8" id="KW-0175">Coiled coil</keyword>
<feature type="region of interest" description="Disordered" evidence="9">
    <location>
        <begin position="85"/>
        <end position="105"/>
    </location>
</feature>
<keyword evidence="10" id="KW-0732">Signal</keyword>
<dbReference type="EMBL" id="JAAMPU010000103">
    <property type="protein sequence ID" value="NMH27976.1"/>
    <property type="molecule type" value="Genomic_DNA"/>
</dbReference>
<feature type="chain" id="PRO_5036754919" evidence="10">
    <location>
        <begin position="22"/>
        <end position="448"/>
    </location>
</feature>
<evidence type="ECO:0000256" key="7">
    <source>
        <dbReference type="ARBA" id="ARBA00023237"/>
    </source>
</evidence>
<protein>
    <submittedName>
        <fullName evidence="11">TolC family protein</fullName>
    </submittedName>
</protein>
<evidence type="ECO:0000256" key="10">
    <source>
        <dbReference type="SAM" id="SignalP"/>
    </source>
</evidence>
<reference evidence="11" key="1">
    <citation type="submission" date="2020-02" db="EMBL/GenBank/DDBJ databases">
        <title>Flavobacterium sp. genome.</title>
        <authorList>
            <person name="Jung H.S."/>
            <person name="Baek J.H."/>
            <person name="Jeon C.O."/>
        </authorList>
    </citation>
    <scope>NUCLEOTIDE SEQUENCE</scope>
    <source>
        <strain evidence="11">SE-s28</strain>
    </source>
</reference>
<evidence type="ECO:0000256" key="9">
    <source>
        <dbReference type="SAM" id="MobiDB-lite"/>
    </source>
</evidence>
<keyword evidence="7" id="KW-0998">Cell outer membrane</keyword>
<evidence type="ECO:0000313" key="11">
    <source>
        <dbReference type="EMBL" id="NMH27976.1"/>
    </source>
</evidence>
<evidence type="ECO:0000256" key="5">
    <source>
        <dbReference type="ARBA" id="ARBA00022692"/>
    </source>
</evidence>
<dbReference type="Gene3D" id="1.20.1600.10">
    <property type="entry name" value="Outer membrane efflux proteins (OEP)"/>
    <property type="match status" value="1"/>
</dbReference>
<feature type="signal peptide" evidence="10">
    <location>
        <begin position="1"/>
        <end position="21"/>
    </location>
</feature>
<evidence type="ECO:0000256" key="3">
    <source>
        <dbReference type="ARBA" id="ARBA00022448"/>
    </source>
</evidence>
<dbReference type="SUPFAM" id="SSF56954">
    <property type="entry name" value="Outer membrane efflux proteins (OEP)"/>
    <property type="match status" value="1"/>
</dbReference>
<feature type="compositionally biased region" description="Low complexity" evidence="9">
    <location>
        <begin position="86"/>
        <end position="97"/>
    </location>
</feature>
<comment type="caution">
    <text evidence="11">The sequence shown here is derived from an EMBL/GenBank/DDBJ whole genome shotgun (WGS) entry which is preliminary data.</text>
</comment>
<keyword evidence="5" id="KW-0812">Transmembrane</keyword>
<evidence type="ECO:0000256" key="6">
    <source>
        <dbReference type="ARBA" id="ARBA00023136"/>
    </source>
</evidence>
<dbReference type="AlphaFoldDB" id="A0A972FL44"/>
<dbReference type="GO" id="GO:0015562">
    <property type="term" value="F:efflux transmembrane transporter activity"/>
    <property type="evidence" value="ECO:0007669"/>
    <property type="project" value="InterPro"/>
</dbReference>
<evidence type="ECO:0000256" key="4">
    <source>
        <dbReference type="ARBA" id="ARBA00022452"/>
    </source>
</evidence>
<dbReference type="GO" id="GO:1990281">
    <property type="term" value="C:efflux pump complex"/>
    <property type="evidence" value="ECO:0007669"/>
    <property type="project" value="TreeGrafter"/>
</dbReference>
<keyword evidence="4" id="KW-1134">Transmembrane beta strand</keyword>
<keyword evidence="12" id="KW-1185">Reference proteome</keyword>